<dbReference type="PANTHER" id="PTHR12526:SF636">
    <property type="entry name" value="BLL3647 PROTEIN"/>
    <property type="match status" value="1"/>
</dbReference>
<dbReference type="Proteomes" id="UP001592581">
    <property type="component" value="Unassembled WGS sequence"/>
</dbReference>
<evidence type="ECO:0000313" key="4">
    <source>
        <dbReference type="EMBL" id="MFC1441349.1"/>
    </source>
</evidence>
<reference evidence="4 5" key="1">
    <citation type="submission" date="2024-06" db="EMBL/GenBank/DDBJ databases">
        <authorList>
            <person name="Lee S.D."/>
        </authorList>
    </citation>
    <scope>NUCLEOTIDE SEQUENCE [LARGE SCALE GENOMIC DNA]</scope>
    <source>
        <strain evidence="4 5">N1-10</strain>
    </source>
</reference>
<organism evidence="4 5">
    <name type="scientific">Streptacidiphilus jeojiensis</name>
    <dbReference type="NCBI Taxonomy" id="3229225"/>
    <lineage>
        <taxon>Bacteria</taxon>
        <taxon>Bacillati</taxon>
        <taxon>Actinomycetota</taxon>
        <taxon>Actinomycetes</taxon>
        <taxon>Kitasatosporales</taxon>
        <taxon>Streptomycetaceae</taxon>
        <taxon>Streptacidiphilus</taxon>
    </lineage>
</organism>
<dbReference type="PANTHER" id="PTHR12526">
    <property type="entry name" value="GLYCOSYLTRANSFERASE"/>
    <property type="match status" value="1"/>
</dbReference>
<accession>A0ABV6XSV6</accession>
<dbReference type="RefSeq" id="WP_380566545.1">
    <property type="nucleotide sequence ID" value="NZ_JBEUKS010000008.1"/>
</dbReference>
<sequence>MRIALLTESASVGTGSAEGGWCDRLTRELAEHEFELYALGSVRAGSVHAGTEPLPGRLSGLRRADPRPAVLHGRARRRALAAYRELLRSLVEPAAAEGFGPALYALAEAGRGGGLAALLRSGAALRIIETAWKAPGAVAVSGSGSAGEPLVRDALVAADLLANCLRALSAPWYDERRPEGLGAADLCHALGGGLAVLPGLLAKHFYGIPLIITEHSLHLRERARGYRDAPYRRPVRALMLTFFRLLAREAYRQAGLITPGSSFDQRWQVHCGADPATVRVVYEGTPGADLPAAGAEPEVQTLVWIGPAEPYGGLETVLRAFARLRAEHEGVRLLVHSAPAGGSRAAEAGARHCRELAAELFPKQPEAVSFQGGGGSRGGAGRLRDAHGKGTVIVFSGTEGPRPMLVAEAMLSGRPVVATDVGAARELVGPTGLLVPAEDPEALAAACSALLRDPERRARLGNAGRLRAQELYAVEPAAVAFRDLYLELASRLPNAETPFGAPAARRPFGRTAEVRVAAESPVPASALVPPADPEAVTGRPRRAGAMLAELRRRAVRPGPEAPEQRRAPSPEPVPVGAGIGAGLGADFAEGSGVGTGAELVGALSGAEEAGAG</sequence>
<keyword evidence="5" id="KW-1185">Reference proteome</keyword>
<dbReference type="SUPFAM" id="SSF53756">
    <property type="entry name" value="UDP-Glycosyltransferase/glycogen phosphorylase"/>
    <property type="match status" value="1"/>
</dbReference>
<dbReference type="InterPro" id="IPR022622">
    <property type="entry name" value="DUF3492"/>
</dbReference>
<feature type="domain" description="DUF3492" evidence="3">
    <location>
        <begin position="20"/>
        <end position="275"/>
    </location>
</feature>
<name>A0ABV6XSV6_9ACTN</name>
<protein>
    <recommendedName>
        <fullName evidence="1">D-inositol 3-phosphate glycosyltransferase</fullName>
    </recommendedName>
</protein>
<evidence type="ECO:0000259" key="3">
    <source>
        <dbReference type="Pfam" id="PF11997"/>
    </source>
</evidence>
<dbReference type="Pfam" id="PF13692">
    <property type="entry name" value="Glyco_trans_1_4"/>
    <property type="match status" value="1"/>
</dbReference>
<dbReference type="Gene3D" id="3.40.50.2000">
    <property type="entry name" value="Glycogen Phosphorylase B"/>
    <property type="match status" value="2"/>
</dbReference>
<feature type="region of interest" description="Disordered" evidence="2">
    <location>
        <begin position="551"/>
        <end position="596"/>
    </location>
</feature>
<proteinExistence type="predicted"/>
<evidence type="ECO:0000313" key="5">
    <source>
        <dbReference type="Proteomes" id="UP001592581"/>
    </source>
</evidence>
<comment type="caution">
    <text evidence="4">The sequence shown here is derived from an EMBL/GenBank/DDBJ whole genome shotgun (WGS) entry which is preliminary data.</text>
</comment>
<evidence type="ECO:0000256" key="2">
    <source>
        <dbReference type="SAM" id="MobiDB-lite"/>
    </source>
</evidence>
<dbReference type="EMBL" id="JBEUKS010000008">
    <property type="protein sequence ID" value="MFC1441349.1"/>
    <property type="molecule type" value="Genomic_DNA"/>
</dbReference>
<dbReference type="Pfam" id="PF11997">
    <property type="entry name" value="DUF3492"/>
    <property type="match status" value="1"/>
</dbReference>
<evidence type="ECO:0000256" key="1">
    <source>
        <dbReference type="ARBA" id="ARBA00021292"/>
    </source>
</evidence>
<gene>
    <name evidence="4" type="ORF">ABUW04_24115</name>
</gene>